<proteinExistence type="predicted"/>
<feature type="compositionally biased region" description="Pro residues" evidence="1">
    <location>
        <begin position="7"/>
        <end position="19"/>
    </location>
</feature>
<dbReference type="Proteomes" id="UP000194236">
    <property type="component" value="Unassembled WGS sequence"/>
</dbReference>
<evidence type="ECO:0000256" key="1">
    <source>
        <dbReference type="SAM" id="MobiDB-lite"/>
    </source>
</evidence>
<gene>
    <name evidence="2" type="ORF">BLA29_007650</name>
</gene>
<reference evidence="2 3" key="1">
    <citation type="submission" date="2017-03" db="EMBL/GenBank/DDBJ databases">
        <title>Genome Survey of Euroglyphus maynei.</title>
        <authorList>
            <person name="Arlian L.G."/>
            <person name="Morgan M.S."/>
            <person name="Rider S.D."/>
        </authorList>
    </citation>
    <scope>NUCLEOTIDE SEQUENCE [LARGE SCALE GENOMIC DNA]</scope>
    <source>
        <strain evidence="2">Arlian Lab</strain>
        <tissue evidence="2">Whole body</tissue>
    </source>
</reference>
<organism evidence="2 3">
    <name type="scientific">Euroglyphus maynei</name>
    <name type="common">Mayne's house dust mite</name>
    <dbReference type="NCBI Taxonomy" id="6958"/>
    <lineage>
        <taxon>Eukaryota</taxon>
        <taxon>Metazoa</taxon>
        <taxon>Ecdysozoa</taxon>
        <taxon>Arthropoda</taxon>
        <taxon>Chelicerata</taxon>
        <taxon>Arachnida</taxon>
        <taxon>Acari</taxon>
        <taxon>Acariformes</taxon>
        <taxon>Sarcoptiformes</taxon>
        <taxon>Astigmata</taxon>
        <taxon>Psoroptidia</taxon>
        <taxon>Analgoidea</taxon>
        <taxon>Pyroglyphidae</taxon>
        <taxon>Pyroglyphinae</taxon>
        <taxon>Euroglyphus</taxon>
    </lineage>
</organism>
<accession>A0A1Y3BTE8</accession>
<sequence length="214" mass="23533">MDKFSFVPPPPPPPPPPQPSSTSSSSISVPAFLSTLLQQPIGGGGVGGNIFDYHSLSSSLTNHLTLSKHSNNNHNNKMIIKSRLQMKRKRSRSPSSSQVSTSDDNDQIVSTSGQIMITNNNNNKLFTSGNRSNYQSKINRSHNDNNDKQPHSTMIPTYPFQYSSSLESPILLQAHQNDTHDSLAASMPLLSSYLRSNNGTKIMKRTSPSSLLYY</sequence>
<dbReference type="EMBL" id="MUJZ01000945">
    <property type="protein sequence ID" value="OTF84062.1"/>
    <property type="molecule type" value="Genomic_DNA"/>
</dbReference>
<evidence type="ECO:0000313" key="3">
    <source>
        <dbReference type="Proteomes" id="UP000194236"/>
    </source>
</evidence>
<feature type="region of interest" description="Disordered" evidence="1">
    <location>
        <begin position="83"/>
        <end position="107"/>
    </location>
</feature>
<feature type="compositionally biased region" description="Low complexity" evidence="1">
    <location>
        <begin position="93"/>
        <end position="102"/>
    </location>
</feature>
<dbReference type="SUPFAM" id="SSF101447">
    <property type="entry name" value="Formin homology 2 domain (FH2 domain)"/>
    <property type="match status" value="1"/>
</dbReference>
<dbReference type="AlphaFoldDB" id="A0A1Y3BTE8"/>
<keyword evidence="3" id="KW-1185">Reference proteome</keyword>
<evidence type="ECO:0000313" key="2">
    <source>
        <dbReference type="EMBL" id="OTF84062.1"/>
    </source>
</evidence>
<comment type="caution">
    <text evidence="2">The sequence shown here is derived from an EMBL/GenBank/DDBJ whole genome shotgun (WGS) entry which is preliminary data.</text>
</comment>
<protein>
    <submittedName>
        <fullName evidence="2">Uncharacterized protein</fullName>
    </submittedName>
</protein>
<feature type="region of interest" description="Disordered" evidence="1">
    <location>
        <begin position="1"/>
        <end position="27"/>
    </location>
</feature>
<name>A0A1Y3BTE8_EURMA</name>